<dbReference type="InterPro" id="IPR045303">
    <property type="entry name" value="ARID_HMGB9-like"/>
</dbReference>
<feature type="DNA-binding region" description="HMG box" evidence="6">
    <location>
        <begin position="295"/>
        <end position="362"/>
    </location>
</feature>
<dbReference type="SMART" id="SM01014">
    <property type="entry name" value="ARID"/>
    <property type="match status" value="1"/>
</dbReference>
<dbReference type="EnsemblPlants" id="OGLUM02G16420.1">
    <property type="protein sequence ID" value="OGLUM02G16420.1"/>
    <property type="gene ID" value="OGLUM02G16420"/>
</dbReference>
<dbReference type="Gramene" id="OGLUM02G16420.1">
    <property type="protein sequence ID" value="OGLUM02G16420.1"/>
    <property type="gene ID" value="OGLUM02G16420"/>
</dbReference>
<evidence type="ECO:0000313" key="11">
    <source>
        <dbReference type="Proteomes" id="UP000026961"/>
    </source>
</evidence>
<dbReference type="Gene3D" id="1.10.30.10">
    <property type="entry name" value="High mobility group box domain"/>
    <property type="match status" value="1"/>
</dbReference>
<accession>A0A0D9YS43</accession>
<reference evidence="10" key="2">
    <citation type="submission" date="2018-05" db="EMBL/GenBank/DDBJ databases">
        <title>OgluRS3 (Oryza glumaepatula Reference Sequence Version 3).</title>
        <authorList>
            <person name="Zhang J."/>
            <person name="Kudrna D."/>
            <person name="Lee S."/>
            <person name="Talag J."/>
            <person name="Welchert J."/>
            <person name="Wing R.A."/>
        </authorList>
    </citation>
    <scope>NUCLEOTIDE SEQUENCE [LARGE SCALE GENOMIC DNA]</scope>
</reference>
<evidence type="ECO:0000256" key="4">
    <source>
        <dbReference type="ARBA" id="ARBA00023242"/>
    </source>
</evidence>
<dbReference type="FunFam" id="1.10.30.10:FF:000055">
    <property type="entry name" value="High mobility group B protein 15"/>
    <property type="match status" value="1"/>
</dbReference>
<dbReference type="SUPFAM" id="SSF47095">
    <property type="entry name" value="HMG-box"/>
    <property type="match status" value="1"/>
</dbReference>
<name>A0A0D9YS43_9ORYZ</name>
<evidence type="ECO:0000256" key="2">
    <source>
        <dbReference type="ARBA" id="ARBA00023125"/>
    </source>
</evidence>
<evidence type="ECO:0000256" key="1">
    <source>
        <dbReference type="ARBA" id="ARBA00023015"/>
    </source>
</evidence>
<feature type="domain" description="ARID" evidence="9">
    <location>
        <begin position="85"/>
        <end position="176"/>
    </location>
</feature>
<feature type="compositionally biased region" description="Low complexity" evidence="7">
    <location>
        <begin position="432"/>
        <end position="442"/>
    </location>
</feature>
<dbReference type="PANTHER" id="PTHR46691:SF3">
    <property type="entry name" value="HIGH MOBILITY GROUP B PROTEIN 15"/>
    <property type="match status" value="1"/>
</dbReference>
<keyword evidence="11" id="KW-1185">Reference proteome</keyword>
<dbReference type="AlphaFoldDB" id="A0A0D9YS43"/>
<dbReference type="eggNOG" id="KOG0381">
    <property type="taxonomic scope" value="Eukaryota"/>
</dbReference>
<keyword evidence="2 6" id="KW-0238">DNA-binding</keyword>
<dbReference type="InterPro" id="IPR036910">
    <property type="entry name" value="HMG_box_dom_sf"/>
</dbReference>
<dbReference type="PROSITE" id="PS51011">
    <property type="entry name" value="ARID"/>
    <property type="match status" value="1"/>
</dbReference>
<organism evidence="10">
    <name type="scientific">Oryza glumipatula</name>
    <dbReference type="NCBI Taxonomy" id="40148"/>
    <lineage>
        <taxon>Eukaryota</taxon>
        <taxon>Viridiplantae</taxon>
        <taxon>Streptophyta</taxon>
        <taxon>Embryophyta</taxon>
        <taxon>Tracheophyta</taxon>
        <taxon>Spermatophyta</taxon>
        <taxon>Magnoliopsida</taxon>
        <taxon>Liliopsida</taxon>
        <taxon>Poales</taxon>
        <taxon>Poaceae</taxon>
        <taxon>BOP clade</taxon>
        <taxon>Oryzoideae</taxon>
        <taxon>Oryzeae</taxon>
        <taxon>Oryzinae</taxon>
        <taxon>Oryza</taxon>
    </lineage>
</organism>
<dbReference type="InterPro" id="IPR001606">
    <property type="entry name" value="ARID_dom"/>
</dbReference>
<dbReference type="GO" id="GO:0005634">
    <property type="term" value="C:nucleus"/>
    <property type="evidence" value="ECO:0007669"/>
    <property type="project" value="UniProtKB-UniRule"/>
</dbReference>
<dbReference type="SMART" id="SM00501">
    <property type="entry name" value="BRIGHT"/>
    <property type="match status" value="1"/>
</dbReference>
<dbReference type="SUPFAM" id="SSF46774">
    <property type="entry name" value="ARID-like"/>
    <property type="match status" value="1"/>
</dbReference>
<dbReference type="FunFam" id="1.10.150.60:FF:000022">
    <property type="entry name" value="High mobility group B protein 15"/>
    <property type="match status" value="1"/>
</dbReference>
<dbReference type="STRING" id="40148.A0A0D9YS43"/>
<comment type="function">
    <text evidence="5">Binds preferentially DNA with A/T-rich content.</text>
</comment>
<proteinExistence type="predicted"/>
<evidence type="ECO:0000256" key="7">
    <source>
        <dbReference type="SAM" id="MobiDB-lite"/>
    </source>
</evidence>
<feature type="region of interest" description="Disordered" evidence="7">
    <location>
        <begin position="401"/>
        <end position="477"/>
    </location>
</feature>
<evidence type="ECO:0000256" key="6">
    <source>
        <dbReference type="PROSITE-ProRule" id="PRU00267"/>
    </source>
</evidence>
<dbReference type="InterPro" id="IPR009071">
    <property type="entry name" value="HMG_box_dom"/>
</dbReference>
<evidence type="ECO:0000256" key="3">
    <source>
        <dbReference type="ARBA" id="ARBA00023163"/>
    </source>
</evidence>
<dbReference type="GO" id="GO:0003677">
    <property type="term" value="F:DNA binding"/>
    <property type="evidence" value="ECO:0007669"/>
    <property type="project" value="UniProtKB-UniRule"/>
</dbReference>
<feature type="domain" description="HMG box" evidence="8">
    <location>
        <begin position="295"/>
        <end position="362"/>
    </location>
</feature>
<evidence type="ECO:0000256" key="5">
    <source>
        <dbReference type="ARBA" id="ARBA00054600"/>
    </source>
</evidence>
<evidence type="ECO:0000313" key="10">
    <source>
        <dbReference type="EnsemblPlants" id="OGLUM02G16420.1"/>
    </source>
</evidence>
<dbReference type="InterPro" id="IPR036431">
    <property type="entry name" value="ARID_dom_sf"/>
</dbReference>
<feature type="region of interest" description="Disordered" evidence="7">
    <location>
        <begin position="272"/>
        <end position="303"/>
    </location>
</feature>
<dbReference type="Pfam" id="PF01388">
    <property type="entry name" value="ARID"/>
    <property type="match status" value="1"/>
</dbReference>
<dbReference type="PROSITE" id="PS50118">
    <property type="entry name" value="HMG_BOX_2"/>
    <property type="match status" value="1"/>
</dbReference>
<dbReference type="eggNOG" id="KOG2744">
    <property type="taxonomic scope" value="Eukaryota"/>
</dbReference>
<keyword evidence="3" id="KW-0804">Transcription</keyword>
<evidence type="ECO:0000259" key="9">
    <source>
        <dbReference type="PROSITE" id="PS51011"/>
    </source>
</evidence>
<dbReference type="CDD" id="cd16872">
    <property type="entry name" value="ARID_HMGB9-like"/>
    <property type="match status" value="1"/>
</dbReference>
<dbReference type="Pfam" id="PF00505">
    <property type="entry name" value="HMG_box"/>
    <property type="match status" value="1"/>
</dbReference>
<keyword evidence="4 6" id="KW-0539">Nucleus</keyword>
<reference evidence="10" key="1">
    <citation type="submission" date="2015-04" db="UniProtKB">
        <authorList>
            <consortium name="EnsemblPlants"/>
        </authorList>
    </citation>
    <scope>IDENTIFICATION</scope>
</reference>
<protein>
    <recommendedName>
        <fullName evidence="12">HMG box domain-containing protein</fullName>
    </recommendedName>
</protein>
<dbReference type="PANTHER" id="PTHR46691">
    <property type="entry name" value="HIGH MOBILITY GROUP B PROTEIN 9"/>
    <property type="match status" value="1"/>
</dbReference>
<sequence>MMGFFSSWGGMSAAAEEAAAAAAAEEVEGVEAGKKGVADAKGKGKEKVVVAEEDSAAAAGSGGSGGGRRTLVAYPARVAGYKDVVADAAVFRRALEGLHAQMGTKLKVPIIGGKDLDLHQLFKEVTSRGGIDKVKSDNRWREVTASFIFPATATNASFMLKKYYMSLLYHFERLYLFEAQGWYQETDSRSISCIEMKAEGQASRKRKRGSNSCSSDLAASLDNDVQVIIDGKFEHGYIVTVIMGSKSTKAVLYNCTEEPAVPTAVPHVAIDSAEGIRPRRRRRRKKLSTTDPNHPKPNRSGYNFFFQDQHRKLKPEYPGQDRLISKMIGERWNNLGPEDKAVYQEKGVEDKARYQRQLALYREQRTGQPISNAVPIQQRLPQKEVTIDEVDSKVSEGDILLSNQGYSSSSSSSDETADSGEKNVEDDEEFNTETSPEPSMETTDSHGQPDPSADGERFELRRRENPKIDEKRDMPPN</sequence>
<evidence type="ECO:0008006" key="12">
    <source>
        <dbReference type="Google" id="ProtNLM"/>
    </source>
</evidence>
<dbReference type="SMART" id="SM00398">
    <property type="entry name" value="HMG"/>
    <property type="match status" value="1"/>
</dbReference>
<dbReference type="Gene3D" id="1.10.150.60">
    <property type="entry name" value="ARID DNA-binding domain"/>
    <property type="match status" value="1"/>
</dbReference>
<dbReference type="CDD" id="cd22009">
    <property type="entry name" value="HMG-box_AtHMGB9-like"/>
    <property type="match status" value="1"/>
</dbReference>
<feature type="compositionally biased region" description="Basic and acidic residues" evidence="7">
    <location>
        <begin position="454"/>
        <end position="477"/>
    </location>
</feature>
<feature type="compositionally biased region" description="Basic residues" evidence="7">
    <location>
        <begin position="278"/>
        <end position="287"/>
    </location>
</feature>
<evidence type="ECO:0000259" key="8">
    <source>
        <dbReference type="PROSITE" id="PS50118"/>
    </source>
</evidence>
<dbReference type="Proteomes" id="UP000026961">
    <property type="component" value="Chromosome 2"/>
</dbReference>
<keyword evidence="1" id="KW-0805">Transcription regulation</keyword>